<feature type="signal peptide" evidence="1">
    <location>
        <begin position="1"/>
        <end position="20"/>
    </location>
</feature>
<gene>
    <name evidence="3" type="ORF">A4U43_C07F38680</name>
</gene>
<dbReference type="EMBL" id="CM007387">
    <property type="protein sequence ID" value="ONK65593.1"/>
    <property type="molecule type" value="Genomic_DNA"/>
</dbReference>
<evidence type="ECO:0000259" key="2">
    <source>
        <dbReference type="Pfam" id="PF05922"/>
    </source>
</evidence>
<dbReference type="InterPro" id="IPR010259">
    <property type="entry name" value="S8pro/Inhibitor_I9"/>
</dbReference>
<dbReference type="Gramene" id="ONK65593">
    <property type="protein sequence ID" value="ONK65593"/>
    <property type="gene ID" value="A4U43_C07F38680"/>
</dbReference>
<evidence type="ECO:0000256" key="1">
    <source>
        <dbReference type="SAM" id="SignalP"/>
    </source>
</evidence>
<dbReference type="AlphaFoldDB" id="A0A5P1EIM8"/>
<reference evidence="4" key="1">
    <citation type="journal article" date="2017" name="Nat. Commun.">
        <title>The asparagus genome sheds light on the origin and evolution of a young Y chromosome.</title>
        <authorList>
            <person name="Harkess A."/>
            <person name="Zhou J."/>
            <person name="Xu C."/>
            <person name="Bowers J.E."/>
            <person name="Van der Hulst R."/>
            <person name="Ayyampalayam S."/>
            <person name="Mercati F."/>
            <person name="Riccardi P."/>
            <person name="McKain M.R."/>
            <person name="Kakrana A."/>
            <person name="Tang H."/>
            <person name="Ray J."/>
            <person name="Groenendijk J."/>
            <person name="Arikit S."/>
            <person name="Mathioni S.M."/>
            <person name="Nakano M."/>
            <person name="Shan H."/>
            <person name="Telgmann-Rauber A."/>
            <person name="Kanno A."/>
            <person name="Yue Z."/>
            <person name="Chen H."/>
            <person name="Li W."/>
            <person name="Chen Y."/>
            <person name="Xu X."/>
            <person name="Zhang Y."/>
            <person name="Luo S."/>
            <person name="Chen H."/>
            <person name="Gao J."/>
            <person name="Mao Z."/>
            <person name="Pires J.C."/>
            <person name="Luo M."/>
            <person name="Kudrna D."/>
            <person name="Wing R.A."/>
            <person name="Meyers B.C."/>
            <person name="Yi K."/>
            <person name="Kong H."/>
            <person name="Lavrijsen P."/>
            <person name="Sunseri F."/>
            <person name="Falavigna A."/>
            <person name="Ye Y."/>
            <person name="Leebens-Mack J.H."/>
            <person name="Chen G."/>
        </authorList>
    </citation>
    <scope>NUCLEOTIDE SEQUENCE [LARGE SCALE GENOMIC DNA]</scope>
    <source>
        <strain evidence="4">cv. DH0086</strain>
    </source>
</reference>
<protein>
    <recommendedName>
        <fullName evidence="2">Inhibitor I9 domain-containing protein</fullName>
    </recommendedName>
</protein>
<accession>A0A5P1EIM8</accession>
<organism evidence="3 4">
    <name type="scientific">Asparagus officinalis</name>
    <name type="common">Garden asparagus</name>
    <dbReference type="NCBI Taxonomy" id="4686"/>
    <lineage>
        <taxon>Eukaryota</taxon>
        <taxon>Viridiplantae</taxon>
        <taxon>Streptophyta</taxon>
        <taxon>Embryophyta</taxon>
        <taxon>Tracheophyta</taxon>
        <taxon>Spermatophyta</taxon>
        <taxon>Magnoliopsida</taxon>
        <taxon>Liliopsida</taxon>
        <taxon>Asparagales</taxon>
        <taxon>Asparagaceae</taxon>
        <taxon>Asparagoideae</taxon>
        <taxon>Asparagus</taxon>
    </lineage>
</organism>
<feature type="chain" id="PRO_5024432156" description="Inhibitor I9 domain-containing protein" evidence="1">
    <location>
        <begin position="21"/>
        <end position="124"/>
    </location>
</feature>
<dbReference type="Pfam" id="PF05922">
    <property type="entry name" value="Inhibitor_I9"/>
    <property type="match status" value="1"/>
</dbReference>
<dbReference type="PANTHER" id="PTHR48222">
    <property type="entry name" value="PROTEINASE INHIBITOR, PROPEPTIDE"/>
    <property type="match status" value="1"/>
</dbReference>
<dbReference type="InterPro" id="IPR037045">
    <property type="entry name" value="S8pro/Inhibitor_I9_sf"/>
</dbReference>
<dbReference type="OrthoDB" id="679819at2759"/>
<dbReference type="Proteomes" id="UP000243459">
    <property type="component" value="Chromosome 7"/>
</dbReference>
<keyword evidence="4" id="KW-1185">Reference proteome</keyword>
<feature type="domain" description="Inhibitor I9" evidence="2">
    <location>
        <begin position="37"/>
        <end position="115"/>
    </location>
</feature>
<sequence>MNALVSSFLFLFFLFSSNLCQFVISINQNDTNDDLKTYIIQVAPPKNAHLDQNELRKWYRSFLPNNSEEFARSRIIYDYDTALTGFAVRLTPKELKEVEKKEGFLGAYPDSAYHLDSPNIGEGN</sequence>
<proteinExistence type="predicted"/>
<keyword evidence="1" id="KW-0732">Signal</keyword>
<evidence type="ECO:0000313" key="4">
    <source>
        <dbReference type="Proteomes" id="UP000243459"/>
    </source>
</evidence>
<dbReference type="Gene3D" id="3.30.70.80">
    <property type="entry name" value="Peptidase S8 propeptide/proteinase inhibitor I9"/>
    <property type="match status" value="1"/>
</dbReference>
<evidence type="ECO:0000313" key="3">
    <source>
        <dbReference type="EMBL" id="ONK65593.1"/>
    </source>
</evidence>
<dbReference type="PANTHER" id="PTHR48222:SF4">
    <property type="entry name" value="PROTEINASE INHIBITOR, PROPEPTIDE"/>
    <property type="match status" value="1"/>
</dbReference>
<name>A0A5P1EIM8_ASPOF</name>